<evidence type="ECO:0000313" key="5">
    <source>
        <dbReference type="Proteomes" id="UP000568273"/>
    </source>
</evidence>
<name>A0A848R9S2_9FIRM</name>
<feature type="domain" description="NADPH-dependent FMN reductase-like" evidence="3">
    <location>
        <begin position="1"/>
        <end position="146"/>
    </location>
</feature>
<dbReference type="InterPro" id="IPR051796">
    <property type="entry name" value="ISF_SsuE-like"/>
</dbReference>
<dbReference type="Proteomes" id="UP000568273">
    <property type="component" value="Unassembled WGS sequence"/>
</dbReference>
<dbReference type="InterPro" id="IPR029039">
    <property type="entry name" value="Flavoprotein-like_sf"/>
</dbReference>
<evidence type="ECO:0000313" key="4">
    <source>
        <dbReference type="EMBL" id="NMW86077.1"/>
    </source>
</evidence>
<evidence type="ECO:0000259" key="3">
    <source>
        <dbReference type="Pfam" id="PF03358"/>
    </source>
</evidence>
<reference evidence="4" key="1">
    <citation type="submission" date="2020-04" db="EMBL/GenBank/DDBJ databases">
        <title>Peptoniphilus sp. nov. isolated from swine feces.</title>
        <authorList>
            <person name="Ryu S.W."/>
        </authorList>
    </citation>
    <scope>NUCLEOTIDE SEQUENCE [LARGE SCALE GENOMIC DNA]</scope>
    <source>
        <strain evidence="4">AGMB00490</strain>
    </source>
</reference>
<dbReference type="SUPFAM" id="SSF52218">
    <property type="entry name" value="Flavoproteins"/>
    <property type="match status" value="1"/>
</dbReference>
<dbReference type="RefSeq" id="WP_169970417.1">
    <property type="nucleotide sequence ID" value="NZ_JABDSR010000022.1"/>
</dbReference>
<dbReference type="Pfam" id="PF03358">
    <property type="entry name" value="FMN_red"/>
    <property type="match status" value="1"/>
</dbReference>
<sequence length="179" mass="20193">MHIVCVIGSNYDKSVGVQIILNIVKSLGHNYTYEILDLKNLNTRFCLGCGSCFNTGLCPLDSVDDLSFIKNTLKSADIIILYSSVYVLSVSGLMKNLIDRCVLYCHTLELGGKLGFTITSTSETGGQKVSEYLKQVQTSMRIKNLDNYIYRKVDNNVSDFILEVSKKIDYKIKIYKFKK</sequence>
<gene>
    <name evidence="4" type="ORF">HKO22_10205</name>
</gene>
<keyword evidence="2" id="KW-0288">FMN</keyword>
<comment type="caution">
    <text evidence="4">The sequence shown here is derived from an EMBL/GenBank/DDBJ whole genome shotgun (WGS) entry which is preliminary data.</text>
</comment>
<dbReference type="PANTHER" id="PTHR43278">
    <property type="entry name" value="NAD(P)H-DEPENDENT FMN-CONTAINING OXIDOREDUCTASE YWQN-RELATED"/>
    <property type="match status" value="1"/>
</dbReference>
<evidence type="ECO:0000256" key="2">
    <source>
        <dbReference type="ARBA" id="ARBA00022643"/>
    </source>
</evidence>
<evidence type="ECO:0000256" key="1">
    <source>
        <dbReference type="ARBA" id="ARBA00022630"/>
    </source>
</evidence>
<protein>
    <submittedName>
        <fullName evidence="4">Flavodoxin family protein</fullName>
    </submittedName>
</protein>
<proteinExistence type="predicted"/>
<accession>A0A848R9S2</accession>
<dbReference type="InterPro" id="IPR005025">
    <property type="entry name" value="FMN_Rdtase-like_dom"/>
</dbReference>
<keyword evidence="5" id="KW-1185">Reference proteome</keyword>
<keyword evidence="1" id="KW-0285">Flavoprotein</keyword>
<dbReference type="EMBL" id="JABDSR010000022">
    <property type="protein sequence ID" value="NMW86077.1"/>
    <property type="molecule type" value="Genomic_DNA"/>
</dbReference>
<dbReference type="PANTHER" id="PTHR43278:SF4">
    <property type="entry name" value="NAD(P)H-DEPENDENT FMN-CONTAINING OXIDOREDUCTASE YWQN-RELATED"/>
    <property type="match status" value="1"/>
</dbReference>
<organism evidence="4 5">
    <name type="scientific">Peptoniphilus faecalis</name>
    <dbReference type="NCBI Taxonomy" id="2731255"/>
    <lineage>
        <taxon>Bacteria</taxon>
        <taxon>Bacillati</taxon>
        <taxon>Bacillota</taxon>
        <taxon>Tissierellia</taxon>
        <taxon>Tissierellales</taxon>
        <taxon>Peptoniphilaceae</taxon>
        <taxon>Peptoniphilus</taxon>
    </lineage>
</organism>
<dbReference type="GO" id="GO:0016491">
    <property type="term" value="F:oxidoreductase activity"/>
    <property type="evidence" value="ECO:0007669"/>
    <property type="project" value="InterPro"/>
</dbReference>
<dbReference type="Gene3D" id="3.40.50.360">
    <property type="match status" value="1"/>
</dbReference>
<dbReference type="AlphaFoldDB" id="A0A848R9S2"/>